<feature type="region of interest" description="Disordered" evidence="8">
    <location>
        <begin position="1"/>
        <end position="26"/>
    </location>
</feature>
<dbReference type="InterPro" id="IPR008250">
    <property type="entry name" value="ATPase_P-typ_transduc_dom_A_sf"/>
</dbReference>
<dbReference type="EMBL" id="BARW01026883">
    <property type="protein sequence ID" value="GAJ10319.1"/>
    <property type="molecule type" value="Genomic_DNA"/>
</dbReference>
<keyword evidence="3 9" id="KW-0812">Transmembrane</keyword>
<dbReference type="Pfam" id="PF00122">
    <property type="entry name" value="E1-E2_ATPase"/>
    <property type="match status" value="1"/>
</dbReference>
<evidence type="ECO:0000256" key="1">
    <source>
        <dbReference type="ARBA" id="ARBA00004127"/>
    </source>
</evidence>
<dbReference type="InterPro" id="IPR018303">
    <property type="entry name" value="ATPase_P-typ_P_site"/>
</dbReference>
<dbReference type="InterPro" id="IPR023214">
    <property type="entry name" value="HAD_sf"/>
</dbReference>
<dbReference type="GO" id="GO:0012505">
    <property type="term" value="C:endomembrane system"/>
    <property type="evidence" value="ECO:0007669"/>
    <property type="project" value="UniProtKB-SubCell"/>
</dbReference>
<dbReference type="Gene3D" id="2.70.150.10">
    <property type="entry name" value="Calcium-transporting ATPase, cytoplasmic transduction domain A"/>
    <property type="match status" value="1"/>
</dbReference>
<sequence length="257" mass="27424">SSVDESMLTGEPLPVDKSSGDKITGGTLNGEGRVKFEATRVGKDTALARIIRLVQEAQGSKAPIQALADRVAAVFVPGVIGIAFLTFILWWAMGGEFVPSMIRLVAVLVIACPCALGLATPTAIMAGTGKGAEKGMLFKNSEALEMATKLDTIVLDKTGTITMGKPSVVNVIVSDSLIKDEEELLRIGASVERGSEHPLGRAIVKEAEKRGIDLFEPDGFKALRGLGVQANIKGQEVLVGKPKWFDEMELDYDDRKD</sequence>
<dbReference type="GO" id="GO:0055070">
    <property type="term" value="P:copper ion homeostasis"/>
    <property type="evidence" value="ECO:0007669"/>
    <property type="project" value="TreeGrafter"/>
</dbReference>
<dbReference type="InterPro" id="IPR001757">
    <property type="entry name" value="P_typ_ATPase"/>
</dbReference>
<dbReference type="GO" id="GO:0043682">
    <property type="term" value="F:P-type divalent copper transporter activity"/>
    <property type="evidence" value="ECO:0007669"/>
    <property type="project" value="TreeGrafter"/>
</dbReference>
<reference evidence="11" key="1">
    <citation type="journal article" date="2014" name="Front. Microbiol.">
        <title>High frequency of phylogenetically diverse reductive dehalogenase-homologous genes in deep subseafloor sedimentary metagenomes.</title>
        <authorList>
            <person name="Kawai M."/>
            <person name="Futagami T."/>
            <person name="Toyoda A."/>
            <person name="Takaki Y."/>
            <person name="Nishi S."/>
            <person name="Hori S."/>
            <person name="Arai W."/>
            <person name="Tsubouchi T."/>
            <person name="Morono Y."/>
            <person name="Uchiyama I."/>
            <person name="Ito T."/>
            <person name="Fujiyama A."/>
            <person name="Inagaki F."/>
            <person name="Takami H."/>
        </authorList>
    </citation>
    <scope>NUCLEOTIDE SEQUENCE</scope>
    <source>
        <strain evidence="11">Expedition CK06-06</strain>
    </source>
</reference>
<dbReference type="SUPFAM" id="SSF81660">
    <property type="entry name" value="Metal cation-transporting ATPase, ATP-binding domain N"/>
    <property type="match status" value="1"/>
</dbReference>
<evidence type="ECO:0000256" key="8">
    <source>
        <dbReference type="SAM" id="MobiDB-lite"/>
    </source>
</evidence>
<dbReference type="PRINTS" id="PR00119">
    <property type="entry name" value="CATATPASE"/>
</dbReference>
<evidence type="ECO:0000256" key="6">
    <source>
        <dbReference type="ARBA" id="ARBA00022989"/>
    </source>
</evidence>
<dbReference type="SUPFAM" id="SSF81653">
    <property type="entry name" value="Calcium ATPase, transduction domain A"/>
    <property type="match status" value="1"/>
</dbReference>
<evidence type="ECO:0000256" key="9">
    <source>
        <dbReference type="SAM" id="Phobius"/>
    </source>
</evidence>
<feature type="non-terminal residue" evidence="11">
    <location>
        <position position="1"/>
    </location>
</feature>
<evidence type="ECO:0000256" key="4">
    <source>
        <dbReference type="ARBA" id="ARBA00022723"/>
    </source>
</evidence>
<evidence type="ECO:0000256" key="2">
    <source>
        <dbReference type="ARBA" id="ARBA00006024"/>
    </source>
</evidence>
<name>X1TYH3_9ZZZZ</name>
<evidence type="ECO:0000259" key="10">
    <source>
        <dbReference type="Pfam" id="PF00122"/>
    </source>
</evidence>
<dbReference type="GO" id="GO:0005507">
    <property type="term" value="F:copper ion binding"/>
    <property type="evidence" value="ECO:0007669"/>
    <property type="project" value="TreeGrafter"/>
</dbReference>
<evidence type="ECO:0000256" key="5">
    <source>
        <dbReference type="ARBA" id="ARBA00022967"/>
    </source>
</evidence>
<dbReference type="NCBIfam" id="TIGR01494">
    <property type="entry name" value="ATPase_P-type"/>
    <property type="match status" value="1"/>
</dbReference>
<comment type="subcellular location">
    <subcellularLocation>
        <location evidence="1">Endomembrane system</location>
        <topology evidence="1">Multi-pass membrane protein</topology>
    </subcellularLocation>
</comment>
<dbReference type="PROSITE" id="PS00154">
    <property type="entry name" value="ATPASE_E1_E2"/>
    <property type="match status" value="1"/>
</dbReference>
<feature type="transmembrane region" description="Helical" evidence="9">
    <location>
        <begin position="71"/>
        <end position="92"/>
    </location>
</feature>
<dbReference type="Pfam" id="PF00702">
    <property type="entry name" value="Hydrolase"/>
    <property type="match status" value="1"/>
</dbReference>
<gene>
    <name evidence="11" type="ORF">S12H4_43745</name>
</gene>
<dbReference type="Gene3D" id="3.40.50.1000">
    <property type="entry name" value="HAD superfamily/HAD-like"/>
    <property type="match status" value="1"/>
</dbReference>
<comment type="similarity">
    <text evidence="2">Belongs to the cation transport ATPase (P-type) (TC 3.A.3) family. Type IB subfamily.</text>
</comment>
<comment type="caution">
    <text evidence="11">The sequence shown here is derived from an EMBL/GenBank/DDBJ whole genome shotgun (WGS) entry which is preliminary data.</text>
</comment>
<keyword evidence="6 9" id="KW-1133">Transmembrane helix</keyword>
<dbReference type="SUPFAM" id="SSF81665">
    <property type="entry name" value="Calcium ATPase, transmembrane domain M"/>
    <property type="match status" value="1"/>
</dbReference>
<keyword evidence="4" id="KW-0479">Metal-binding</keyword>
<dbReference type="InterPro" id="IPR059000">
    <property type="entry name" value="ATPase_P-type_domA"/>
</dbReference>
<dbReference type="PANTHER" id="PTHR43520:SF8">
    <property type="entry name" value="P-TYPE CU(+) TRANSPORTER"/>
    <property type="match status" value="1"/>
</dbReference>
<keyword evidence="5" id="KW-1278">Translocase</keyword>
<feature type="domain" description="P-type ATPase A" evidence="10">
    <location>
        <begin position="2"/>
        <end position="55"/>
    </location>
</feature>
<feature type="non-terminal residue" evidence="11">
    <location>
        <position position="257"/>
    </location>
</feature>
<protein>
    <recommendedName>
        <fullName evidence="10">P-type ATPase A domain-containing protein</fullName>
    </recommendedName>
</protein>
<dbReference type="InterPro" id="IPR023298">
    <property type="entry name" value="ATPase_P-typ_TM_dom_sf"/>
</dbReference>
<dbReference type="PANTHER" id="PTHR43520">
    <property type="entry name" value="ATP7, ISOFORM B"/>
    <property type="match status" value="1"/>
</dbReference>
<evidence type="ECO:0000256" key="3">
    <source>
        <dbReference type="ARBA" id="ARBA00022692"/>
    </source>
</evidence>
<organism evidence="11">
    <name type="scientific">marine sediment metagenome</name>
    <dbReference type="NCBI Taxonomy" id="412755"/>
    <lineage>
        <taxon>unclassified sequences</taxon>
        <taxon>metagenomes</taxon>
        <taxon>ecological metagenomes</taxon>
    </lineage>
</organism>
<dbReference type="AlphaFoldDB" id="X1TYH3"/>
<feature type="transmembrane region" description="Helical" evidence="9">
    <location>
        <begin position="104"/>
        <end position="126"/>
    </location>
</feature>
<dbReference type="InterPro" id="IPR023299">
    <property type="entry name" value="ATPase_P-typ_cyto_dom_N"/>
</dbReference>
<dbReference type="GO" id="GO:0005524">
    <property type="term" value="F:ATP binding"/>
    <property type="evidence" value="ECO:0007669"/>
    <property type="project" value="InterPro"/>
</dbReference>
<proteinExistence type="inferred from homology"/>
<keyword evidence="7 9" id="KW-0472">Membrane</keyword>
<accession>X1TYH3</accession>
<evidence type="ECO:0000313" key="11">
    <source>
        <dbReference type="EMBL" id="GAJ10319.1"/>
    </source>
</evidence>
<evidence type="ECO:0000256" key="7">
    <source>
        <dbReference type="ARBA" id="ARBA00023136"/>
    </source>
</evidence>
<dbReference type="Gene3D" id="3.40.1110.10">
    <property type="entry name" value="Calcium-transporting ATPase, cytoplasmic domain N"/>
    <property type="match status" value="1"/>
</dbReference>
<dbReference type="GO" id="GO:0016887">
    <property type="term" value="F:ATP hydrolysis activity"/>
    <property type="evidence" value="ECO:0007669"/>
    <property type="project" value="InterPro"/>
</dbReference>
<dbReference type="GO" id="GO:0016020">
    <property type="term" value="C:membrane"/>
    <property type="evidence" value="ECO:0007669"/>
    <property type="project" value="InterPro"/>
</dbReference>